<evidence type="ECO:0000256" key="1">
    <source>
        <dbReference type="SAM" id="Coils"/>
    </source>
</evidence>
<dbReference type="Proteomes" id="UP001431209">
    <property type="component" value="Unassembled WGS sequence"/>
</dbReference>
<evidence type="ECO:0000313" key="4">
    <source>
        <dbReference type="Proteomes" id="UP001431209"/>
    </source>
</evidence>
<evidence type="ECO:0000313" key="3">
    <source>
        <dbReference type="EMBL" id="KAL0484578.1"/>
    </source>
</evidence>
<sequence length="365" mass="43683">MRERELKILELESMKKEQLLENKRLRQERKLQKKLDAKRLKEEAAKYLVSKPLFKLWEEKAESIAAAEQEEKRMALAQLHANFKKNTLEEVNKFQREYDERMKESQLNKRVTLDNSRHKPLLNQPEYYAGKSRELILLELKIKKEAEERDKLEREELLRKKKEYAEKVHKEHAPKIDVEKRAEIEGRVKKDDRKLFVSNELHNKIMTQMDQHVREVRSWHGNRAHKATREDRALSQGDADAPQQKKKKRRQRRKSAKEVVMEHYIIGSDDKQRKKAESLQEVRDIGKQYMSDAKKMIRRDNTQSERNEVIEGLKHKAIRLDKKVQMYEKEFFMDADTSVEISAQNDFGHLYYDSLHAKIRLLSEV</sequence>
<proteinExistence type="predicted"/>
<gene>
    <name evidence="3" type="ORF">AKO1_011582</name>
</gene>
<feature type="compositionally biased region" description="Basic residues" evidence="2">
    <location>
        <begin position="244"/>
        <end position="255"/>
    </location>
</feature>
<dbReference type="AlphaFoldDB" id="A0AAW2Z423"/>
<feature type="non-terminal residue" evidence="3">
    <location>
        <position position="365"/>
    </location>
</feature>
<dbReference type="EMBL" id="JAOPGA020001054">
    <property type="protein sequence ID" value="KAL0484578.1"/>
    <property type="molecule type" value="Genomic_DNA"/>
</dbReference>
<keyword evidence="4" id="KW-1185">Reference proteome</keyword>
<feature type="region of interest" description="Disordered" evidence="2">
    <location>
        <begin position="219"/>
        <end position="258"/>
    </location>
</feature>
<protein>
    <submittedName>
        <fullName evidence="3">Uncharacterized protein</fullName>
    </submittedName>
</protein>
<comment type="caution">
    <text evidence="3">The sequence shown here is derived from an EMBL/GenBank/DDBJ whole genome shotgun (WGS) entry which is preliminary data.</text>
</comment>
<name>A0AAW2Z423_9EUKA</name>
<evidence type="ECO:0000256" key="2">
    <source>
        <dbReference type="SAM" id="MobiDB-lite"/>
    </source>
</evidence>
<reference evidence="3 4" key="1">
    <citation type="submission" date="2024-03" db="EMBL/GenBank/DDBJ databases">
        <title>The Acrasis kona genome and developmental transcriptomes reveal deep origins of eukaryotic multicellular pathways.</title>
        <authorList>
            <person name="Sheikh S."/>
            <person name="Fu C.-J."/>
            <person name="Brown M.W."/>
            <person name="Baldauf S.L."/>
        </authorList>
    </citation>
    <scope>NUCLEOTIDE SEQUENCE [LARGE SCALE GENOMIC DNA]</scope>
    <source>
        <strain evidence="3 4">ATCC MYA-3509</strain>
    </source>
</reference>
<accession>A0AAW2Z423</accession>
<organism evidence="3 4">
    <name type="scientific">Acrasis kona</name>
    <dbReference type="NCBI Taxonomy" id="1008807"/>
    <lineage>
        <taxon>Eukaryota</taxon>
        <taxon>Discoba</taxon>
        <taxon>Heterolobosea</taxon>
        <taxon>Tetramitia</taxon>
        <taxon>Eutetramitia</taxon>
        <taxon>Acrasidae</taxon>
        <taxon>Acrasis</taxon>
    </lineage>
</organism>
<feature type="coiled-coil region" evidence="1">
    <location>
        <begin position="135"/>
        <end position="167"/>
    </location>
</feature>
<keyword evidence="1" id="KW-0175">Coiled coil</keyword>